<evidence type="ECO:0000313" key="1">
    <source>
        <dbReference type="EMBL" id="PRP80854.1"/>
    </source>
</evidence>
<dbReference type="InParanoid" id="A0A2P6NA72"/>
<organism evidence="1 2">
    <name type="scientific">Planoprotostelium fungivorum</name>
    <dbReference type="NCBI Taxonomy" id="1890364"/>
    <lineage>
        <taxon>Eukaryota</taxon>
        <taxon>Amoebozoa</taxon>
        <taxon>Evosea</taxon>
        <taxon>Variosea</taxon>
        <taxon>Cavosteliida</taxon>
        <taxon>Cavosteliaceae</taxon>
        <taxon>Planoprotostelium</taxon>
    </lineage>
</organism>
<proteinExistence type="predicted"/>
<protein>
    <submittedName>
        <fullName evidence="1">Uncharacterized protein</fullName>
    </submittedName>
</protein>
<reference evidence="1 2" key="1">
    <citation type="journal article" date="2018" name="Genome Biol. Evol.">
        <title>Multiple Roots of Fruiting Body Formation in Amoebozoa.</title>
        <authorList>
            <person name="Hillmann F."/>
            <person name="Forbes G."/>
            <person name="Novohradska S."/>
            <person name="Ferling I."/>
            <person name="Riege K."/>
            <person name="Groth M."/>
            <person name="Westermann M."/>
            <person name="Marz M."/>
            <person name="Spaller T."/>
            <person name="Winckler T."/>
            <person name="Schaap P."/>
            <person name="Glockner G."/>
        </authorList>
    </citation>
    <scope>NUCLEOTIDE SEQUENCE [LARGE SCALE GENOMIC DNA]</scope>
    <source>
        <strain evidence="1 2">Jena</strain>
    </source>
</reference>
<evidence type="ECO:0000313" key="2">
    <source>
        <dbReference type="Proteomes" id="UP000241769"/>
    </source>
</evidence>
<dbReference type="AlphaFoldDB" id="A0A2P6NA72"/>
<dbReference type="EMBL" id="MDYQ01000136">
    <property type="protein sequence ID" value="PRP80854.1"/>
    <property type="molecule type" value="Genomic_DNA"/>
</dbReference>
<gene>
    <name evidence="1" type="ORF">PROFUN_11409</name>
</gene>
<sequence>MTDPNLPTMQTRINGLALTLAEKTWAQKELTANPDLASTWTPETDVNLTTFIKQSATQSASPAIEDSDLTEAFIQLRATSMETDELDNKILMVPSKILLAKKLTATPKGKLVHREISVTQSAVSSCSNRNQQMPKWM</sequence>
<accession>A0A2P6NA72</accession>
<keyword evidence="2" id="KW-1185">Reference proteome</keyword>
<dbReference type="Proteomes" id="UP000241769">
    <property type="component" value="Unassembled WGS sequence"/>
</dbReference>
<comment type="caution">
    <text evidence="1">The sequence shown here is derived from an EMBL/GenBank/DDBJ whole genome shotgun (WGS) entry which is preliminary data.</text>
</comment>
<name>A0A2P6NA72_9EUKA</name>